<dbReference type="InterPro" id="IPR011761">
    <property type="entry name" value="ATP-grasp"/>
</dbReference>
<dbReference type="InterPro" id="IPR000182">
    <property type="entry name" value="GNAT_dom"/>
</dbReference>
<evidence type="ECO:0000313" key="9">
    <source>
        <dbReference type="EMBL" id="SDD68565.1"/>
    </source>
</evidence>
<dbReference type="Gene3D" id="3.40.630.30">
    <property type="match status" value="1"/>
</dbReference>
<dbReference type="InterPro" id="IPR016181">
    <property type="entry name" value="Acyl_CoA_acyltransferase"/>
</dbReference>
<dbReference type="Pfam" id="PF13607">
    <property type="entry name" value="Succ_CoA_lig"/>
    <property type="match status" value="1"/>
</dbReference>
<dbReference type="InterPro" id="IPR003781">
    <property type="entry name" value="CoA-bd"/>
</dbReference>
<evidence type="ECO:0000256" key="5">
    <source>
        <dbReference type="ARBA" id="ARBA00060888"/>
    </source>
</evidence>
<proteinExistence type="inferred from homology"/>
<dbReference type="STRING" id="938405.SAMN02927895_03199"/>
<dbReference type="EMBL" id="FMZX01000011">
    <property type="protein sequence ID" value="SDD68565.1"/>
    <property type="molecule type" value="Genomic_DNA"/>
</dbReference>
<feature type="domain" description="ATP-grasp" evidence="7">
    <location>
        <begin position="500"/>
        <end position="536"/>
    </location>
</feature>
<feature type="domain" description="N-acetyltransferase" evidence="8">
    <location>
        <begin position="735"/>
        <end position="886"/>
    </location>
</feature>
<dbReference type="PANTHER" id="PTHR43334">
    <property type="entry name" value="ACETATE--COA LIGASE [ADP-FORMING]"/>
    <property type="match status" value="1"/>
</dbReference>
<dbReference type="SUPFAM" id="SSF51735">
    <property type="entry name" value="NAD(P)-binding Rossmann-fold domains"/>
    <property type="match status" value="1"/>
</dbReference>
<evidence type="ECO:0000256" key="4">
    <source>
        <dbReference type="ARBA" id="ARBA00022840"/>
    </source>
</evidence>
<dbReference type="InterPro" id="IPR013815">
    <property type="entry name" value="ATP_grasp_subdomain_1"/>
</dbReference>
<dbReference type="PROSITE" id="PS51186">
    <property type="entry name" value="GNAT"/>
    <property type="match status" value="1"/>
</dbReference>
<dbReference type="PROSITE" id="PS50975">
    <property type="entry name" value="ATP_GRASP"/>
    <property type="match status" value="1"/>
</dbReference>
<dbReference type="GO" id="GO:0046872">
    <property type="term" value="F:metal ion binding"/>
    <property type="evidence" value="ECO:0007669"/>
    <property type="project" value="InterPro"/>
</dbReference>
<dbReference type="InterPro" id="IPR051538">
    <property type="entry name" value="Acyl-CoA_Synth/Transferase"/>
</dbReference>
<keyword evidence="3 6" id="KW-0547">Nucleotide-binding</keyword>
<protein>
    <submittedName>
        <fullName evidence="9">Acetyltransferase</fullName>
    </submittedName>
</protein>
<dbReference type="InterPro" id="IPR032875">
    <property type="entry name" value="Succ_CoA_lig_flav_dom"/>
</dbReference>
<evidence type="ECO:0000256" key="1">
    <source>
        <dbReference type="ARBA" id="ARBA00022532"/>
    </source>
</evidence>
<dbReference type="GO" id="GO:0006099">
    <property type="term" value="P:tricarboxylic acid cycle"/>
    <property type="evidence" value="ECO:0007669"/>
    <property type="project" value="UniProtKB-KW"/>
</dbReference>
<dbReference type="GO" id="GO:0016874">
    <property type="term" value="F:ligase activity"/>
    <property type="evidence" value="ECO:0007669"/>
    <property type="project" value="UniProtKB-KW"/>
</dbReference>
<evidence type="ECO:0000256" key="2">
    <source>
        <dbReference type="ARBA" id="ARBA00022598"/>
    </source>
</evidence>
<gene>
    <name evidence="9" type="ORF">SAMN04487779_101137</name>
</gene>
<reference evidence="9 10" key="1">
    <citation type="submission" date="2016-10" db="EMBL/GenBank/DDBJ databases">
        <authorList>
            <person name="de Groot N.N."/>
        </authorList>
    </citation>
    <scope>NUCLEOTIDE SEQUENCE [LARGE SCALE GENOMIC DNA]</scope>
    <source>
        <strain evidence="9 10">CPCC 100156</strain>
    </source>
</reference>
<comment type="similarity">
    <text evidence="5">In the N-terminal section; belongs to the acetate CoA ligase alpha subunit family.</text>
</comment>
<evidence type="ECO:0000259" key="7">
    <source>
        <dbReference type="PROSITE" id="PS50975"/>
    </source>
</evidence>
<dbReference type="SUPFAM" id="SSF52210">
    <property type="entry name" value="Succinyl-CoA synthetase domains"/>
    <property type="match status" value="2"/>
</dbReference>
<dbReference type="AlphaFoldDB" id="A0A1G6WU60"/>
<dbReference type="GO" id="GO:0005524">
    <property type="term" value="F:ATP binding"/>
    <property type="evidence" value="ECO:0007669"/>
    <property type="project" value="UniProtKB-UniRule"/>
</dbReference>
<keyword evidence="9" id="KW-0808">Transferase</keyword>
<keyword evidence="4 6" id="KW-0067">ATP-binding</keyword>
<dbReference type="InterPro" id="IPR016102">
    <property type="entry name" value="Succinyl-CoA_synth-like"/>
</dbReference>
<dbReference type="Pfam" id="PF13549">
    <property type="entry name" value="ATP-grasp_5"/>
    <property type="match status" value="1"/>
</dbReference>
<dbReference type="Gene3D" id="3.30.1490.20">
    <property type="entry name" value="ATP-grasp fold, A domain"/>
    <property type="match status" value="1"/>
</dbReference>
<sequence>MLRRTMPMIIPRSVAPGYQPRALFRPRSLVLLADPAQPEAPVLAANIASGGFKGSAFVIGMAVPGLTPAESVEALPEAPDLAVLCLPPAALEPAMEALARRGCFAAIVPGPAPDLAGIAARTGVGALGQGSFGLCIPEIGLNASLTHIPPARGRLALVTQSAALARAVLDWAASEQLGFSHVIGIGGNATIGFAASLDWLARDPGTGAVLLDLRRVRNRRAFVSAARATARTRPVMAIRAGGRSGDASGLADAVMEAALRRAGVLRVSGLEDLLSAAETLARVRLRPAAPGRGGTLPATRIGIVTNGIGLGHLAADAVVAGGGCLAELRPESMAAFHMLLPSGWVPGNPLSLGPAAGPKLAEAAAMLAGLPEVDAVLALHAPAPGEVPPDAAEAAAEAMIAAARTGPGRAAPILVAWIGQATAGRQRRHMAEAGLAVFATPEAAARGALHLAADRRNRAAAAELPSREVLDLAPDRTAVRRILASARAAGRLALTAEEALGVLAAYGIPTVPGRHAEGPAEAADAATMLGFPVVLKILSPDVLHKSDIGGVVANLASAAAVREAAEAMLLRIRTSRPEARIDGLLVQRQAARALELRLRLGEDSMFGPWIGFGQGGTAADLAADEAHDLPPLNLALADQLIGRSRTARLLAGFRDHVPAHRGAVAEALVRLSQVAVDFPEVAGLTINPLFADAQGVLAVDAALQLRLAGEASVLAIPPYPAELERPFQTRSAGPLAIRPIRPEDAAALGEMFHRLDPEDIRRRFFSPLRELSPALTARLTQIDYDREMAFVACDATGAIRGVARLIRDPVGPSAEFAVTVEQAMKHQGVGRHLMERLFEWGRAMGVMEVAGQVLAENQPMLGFVRSLGFSLRRSAEEEEVMEARLAL</sequence>
<evidence type="ECO:0000259" key="8">
    <source>
        <dbReference type="PROSITE" id="PS51186"/>
    </source>
</evidence>
<keyword evidence="2" id="KW-0436">Ligase</keyword>
<dbReference type="PANTHER" id="PTHR43334:SF1">
    <property type="entry name" value="3-HYDROXYPROPIONATE--COA LIGASE [ADP-FORMING]"/>
    <property type="match status" value="1"/>
</dbReference>
<dbReference type="Gene3D" id="3.30.470.20">
    <property type="entry name" value="ATP-grasp fold, B domain"/>
    <property type="match status" value="1"/>
</dbReference>
<dbReference type="Gene3D" id="3.40.50.720">
    <property type="entry name" value="NAD(P)-binding Rossmann-like Domain"/>
    <property type="match status" value="1"/>
</dbReference>
<dbReference type="InterPro" id="IPR036291">
    <property type="entry name" value="NAD(P)-bd_dom_sf"/>
</dbReference>
<dbReference type="Pfam" id="PF00583">
    <property type="entry name" value="Acetyltransf_1"/>
    <property type="match status" value="1"/>
</dbReference>
<keyword evidence="1" id="KW-0816">Tricarboxylic acid cycle</keyword>
<organism evidence="9 10">
    <name type="scientific">Belnapia rosea</name>
    <dbReference type="NCBI Taxonomy" id="938405"/>
    <lineage>
        <taxon>Bacteria</taxon>
        <taxon>Pseudomonadati</taxon>
        <taxon>Pseudomonadota</taxon>
        <taxon>Alphaproteobacteria</taxon>
        <taxon>Acetobacterales</taxon>
        <taxon>Roseomonadaceae</taxon>
        <taxon>Belnapia</taxon>
    </lineage>
</organism>
<dbReference type="Proteomes" id="UP000198925">
    <property type="component" value="Unassembled WGS sequence"/>
</dbReference>
<accession>A0A1G6WU60</accession>
<dbReference type="FunFam" id="3.30.1490.20:FF:000020">
    <property type="entry name" value="Protein lysine acetyltransferase"/>
    <property type="match status" value="1"/>
</dbReference>
<dbReference type="SMART" id="SM00881">
    <property type="entry name" value="CoA_binding"/>
    <property type="match status" value="1"/>
</dbReference>
<dbReference type="SUPFAM" id="SSF55729">
    <property type="entry name" value="Acyl-CoA N-acyltransferases (Nat)"/>
    <property type="match status" value="1"/>
</dbReference>
<keyword evidence="10" id="KW-1185">Reference proteome</keyword>
<dbReference type="SUPFAM" id="SSF56059">
    <property type="entry name" value="Glutathione synthetase ATP-binding domain-like"/>
    <property type="match status" value="1"/>
</dbReference>
<evidence type="ECO:0000256" key="6">
    <source>
        <dbReference type="PROSITE-ProRule" id="PRU00409"/>
    </source>
</evidence>
<evidence type="ECO:0000313" key="10">
    <source>
        <dbReference type="Proteomes" id="UP000198925"/>
    </source>
</evidence>
<evidence type="ECO:0000256" key="3">
    <source>
        <dbReference type="ARBA" id="ARBA00022741"/>
    </source>
</evidence>
<dbReference type="Gene3D" id="3.40.50.261">
    <property type="entry name" value="Succinyl-CoA synthetase domains"/>
    <property type="match status" value="2"/>
</dbReference>
<name>A0A1G6WU60_9PROT</name>
<dbReference type="GO" id="GO:0016747">
    <property type="term" value="F:acyltransferase activity, transferring groups other than amino-acyl groups"/>
    <property type="evidence" value="ECO:0007669"/>
    <property type="project" value="InterPro"/>
</dbReference>